<dbReference type="Gene3D" id="3.40.50.720">
    <property type="entry name" value="NAD(P)-binding Rossmann-like Domain"/>
    <property type="match status" value="1"/>
</dbReference>
<keyword evidence="4" id="KW-1185">Reference proteome</keyword>
<organism evidence="3 4">
    <name type="scientific">Cavenderia fasciculata</name>
    <name type="common">Slime mold</name>
    <name type="synonym">Dictyostelium fasciculatum</name>
    <dbReference type="NCBI Taxonomy" id="261658"/>
    <lineage>
        <taxon>Eukaryota</taxon>
        <taxon>Amoebozoa</taxon>
        <taxon>Evosea</taxon>
        <taxon>Eumycetozoa</taxon>
        <taxon>Dictyostelia</taxon>
        <taxon>Acytosteliales</taxon>
        <taxon>Cavenderiaceae</taxon>
        <taxon>Cavenderia</taxon>
    </lineage>
</organism>
<keyword evidence="2" id="KW-1133">Transmembrane helix</keyword>
<dbReference type="AlphaFoldDB" id="F4Q663"/>
<dbReference type="STRING" id="1054147.F4Q663"/>
<dbReference type="PANTHER" id="PTHR43157:SF56">
    <property type="entry name" value="SHORT-CHAIN DEHYDROGENASE_REDUCTASE FAMILY PROTEIN"/>
    <property type="match status" value="1"/>
</dbReference>
<protein>
    <recommendedName>
        <fullName evidence="5">Short-chain dehydrogenase/reductase family protein</fullName>
    </recommendedName>
</protein>
<dbReference type="OrthoDB" id="25001at2759"/>
<evidence type="ECO:0000313" key="3">
    <source>
        <dbReference type="EMBL" id="EGG17437.1"/>
    </source>
</evidence>
<evidence type="ECO:0000256" key="2">
    <source>
        <dbReference type="SAM" id="Phobius"/>
    </source>
</evidence>
<dbReference type="PRINTS" id="PR00081">
    <property type="entry name" value="GDHRDH"/>
</dbReference>
<keyword evidence="2" id="KW-0812">Transmembrane</keyword>
<accession>F4Q663</accession>
<proteinExistence type="predicted"/>
<dbReference type="SUPFAM" id="SSF51735">
    <property type="entry name" value="NAD(P)-binding Rossmann-fold domains"/>
    <property type="match status" value="1"/>
</dbReference>
<feature type="transmembrane region" description="Helical" evidence="2">
    <location>
        <begin position="6"/>
        <end position="23"/>
    </location>
</feature>
<evidence type="ECO:0008006" key="5">
    <source>
        <dbReference type="Google" id="ProtNLM"/>
    </source>
</evidence>
<evidence type="ECO:0000256" key="1">
    <source>
        <dbReference type="ARBA" id="ARBA00023002"/>
    </source>
</evidence>
<gene>
    <name evidence="3" type="ORF">DFA_08432</name>
</gene>
<dbReference type="GO" id="GO:0016491">
    <property type="term" value="F:oxidoreductase activity"/>
    <property type="evidence" value="ECO:0007669"/>
    <property type="project" value="UniProtKB-KW"/>
</dbReference>
<keyword evidence="2" id="KW-0472">Membrane</keyword>
<dbReference type="Proteomes" id="UP000007797">
    <property type="component" value="Unassembled WGS sequence"/>
</dbReference>
<name>F4Q663_CACFS</name>
<keyword evidence="1" id="KW-0560">Oxidoreductase</keyword>
<dbReference type="InterPro" id="IPR036291">
    <property type="entry name" value="NAD(P)-bd_dom_sf"/>
</dbReference>
<dbReference type="Pfam" id="PF00106">
    <property type="entry name" value="adh_short"/>
    <property type="match status" value="1"/>
</dbReference>
<evidence type="ECO:0000313" key="4">
    <source>
        <dbReference type="Proteomes" id="UP000007797"/>
    </source>
</evidence>
<dbReference type="OMA" id="NPWEGAQ"/>
<reference evidence="4" key="1">
    <citation type="journal article" date="2011" name="Genome Res.">
        <title>Phylogeny-wide analysis of social amoeba genomes highlights ancient origins for complex intercellular communication.</title>
        <authorList>
            <person name="Heidel A.J."/>
            <person name="Lawal H.M."/>
            <person name="Felder M."/>
            <person name="Schilde C."/>
            <person name="Helps N.R."/>
            <person name="Tunggal B."/>
            <person name="Rivero F."/>
            <person name="John U."/>
            <person name="Schleicher M."/>
            <person name="Eichinger L."/>
            <person name="Platzer M."/>
            <person name="Noegel A.A."/>
            <person name="Schaap P."/>
            <person name="Gloeckner G."/>
        </authorList>
    </citation>
    <scope>NUCLEOTIDE SEQUENCE [LARGE SCALE GENOMIC DNA]</scope>
    <source>
        <strain evidence="4">SH3</strain>
    </source>
</reference>
<dbReference type="RefSeq" id="XP_004355921.1">
    <property type="nucleotide sequence ID" value="XM_004355868.1"/>
</dbReference>
<sequence length="337" mass="37499">MIDTTTLIIFTIVIIAIYVIKSLPKTIKMSEEDLRDIADKVVIITGANAGLGKEIAKKFAALNAHVILACRTERKAIEAVEEIKKESGNQKIEYMLLDLLSFDSIVSFAKRFKERSLPCHILMNNAGIMWLWEDKVNQPPMTRIGAEEYNTQFQANYLGHHLLTLSMLDVLMTSQCNIFNVSSSVHTLSSINIDNLTKNLSATFATYCQSKGCQIVSAYDLQRRIDAAGHLTNKATISSIHPGIFASEIVALPGPLKSLYHLIFKSASYCAKFIVQVAIDKRSNAKGGLYFDHGRATKSAGQTYDSAFGQQLYTRSLQLLDTHLKQFKNPLTLDGSW</sequence>
<dbReference type="EMBL" id="GL883021">
    <property type="protein sequence ID" value="EGG17437.1"/>
    <property type="molecule type" value="Genomic_DNA"/>
</dbReference>
<dbReference type="PANTHER" id="PTHR43157">
    <property type="entry name" value="PHOSPHATIDYLINOSITOL-GLYCAN BIOSYNTHESIS CLASS F PROTEIN-RELATED"/>
    <property type="match status" value="1"/>
</dbReference>
<dbReference type="KEGG" id="dfa:DFA_08432"/>
<dbReference type="InterPro" id="IPR002347">
    <property type="entry name" value="SDR_fam"/>
</dbReference>
<dbReference type="GeneID" id="14868891"/>